<feature type="binding site" evidence="9">
    <location>
        <position position="301"/>
    </location>
    <ligand>
        <name>ATP</name>
        <dbReference type="ChEBI" id="CHEBI:30616"/>
    </ligand>
</feature>
<dbReference type="Gene3D" id="3.40.50.620">
    <property type="entry name" value="HUPs"/>
    <property type="match status" value="1"/>
</dbReference>
<dbReference type="SUPFAM" id="SSF56235">
    <property type="entry name" value="N-terminal nucleophile aminohydrolases (Ntn hydrolases)"/>
    <property type="match status" value="1"/>
</dbReference>
<reference evidence="11 12" key="1">
    <citation type="submission" date="2020-04" db="EMBL/GenBank/DDBJ databases">
        <title>Metagenomic profiling of ammonia- and methane-oxidizing microorganisms in a Dutch drinking water treatment plant.</title>
        <authorList>
            <person name="Poghosyan L."/>
            <person name="Leucker S."/>
        </authorList>
    </citation>
    <scope>NUCLEOTIDE SEQUENCE [LARGE SCALE GENOMIC DNA]</scope>
    <source>
        <strain evidence="11">S-RSF-IL-03</strain>
    </source>
</reference>
<evidence type="ECO:0000256" key="6">
    <source>
        <dbReference type="ARBA" id="ARBA00022962"/>
    </source>
</evidence>
<feature type="binding site" evidence="9">
    <location>
        <position position="105"/>
    </location>
    <ligand>
        <name>L-glutamine</name>
        <dbReference type="ChEBI" id="CHEBI:58359"/>
    </ligand>
</feature>
<dbReference type="EMBL" id="JABFRW010000055">
    <property type="protein sequence ID" value="NOT33528.1"/>
    <property type="molecule type" value="Genomic_DNA"/>
</dbReference>
<accession>A0A849SCU1</accession>
<dbReference type="InterPro" id="IPR017932">
    <property type="entry name" value="GATase_2_dom"/>
</dbReference>
<dbReference type="InterPro" id="IPR001962">
    <property type="entry name" value="Asn_synthase"/>
</dbReference>
<sequence>MCGIAGIYRFGDLGAAESARDEDRALVGRMLRKLEHRGPDDEGLESVGRVTLGVRRLSILDVLGGHQPIADAERRVWAIQNGELYNFPELRADLATRHPLRTRTDTELLPYLWLEHGPAAIERLRGMFATAIYDTRAQSLMLARDPLGVKPLYAAHLGDRLLFASEIKALLCESALPRTLDREAVERYLALGFVAGERTALHAVRKVRPGCRVLLTPEGRKDERYWPWPRFFNAAGAHDPGGARDPHALATEAGRRIAASTESMLLSDRPVGILLSGGVDSSVMVGLLPEAIRRETRTFSIGFEGAGYHDERAVARRVAEFFGTRHREFSVPLDVRAELPRIIAMLDEPCADAAIVPAHLVARAASQEVTVLLSGTGGDEVFGGYRRYRLPALMRKLGWMPPGLARVGASWLGELDHHRRSLSGERAIMVRKLLEARGRGTPLASYLS</sequence>
<dbReference type="Gene3D" id="3.60.20.10">
    <property type="entry name" value="Glutamine Phosphoribosylpyrophosphate, subunit 1, domain 1"/>
    <property type="match status" value="1"/>
</dbReference>
<dbReference type="PROSITE" id="PS51278">
    <property type="entry name" value="GATASE_TYPE_2"/>
    <property type="match status" value="1"/>
</dbReference>
<dbReference type="Pfam" id="PF13537">
    <property type="entry name" value="GATase_7"/>
    <property type="match status" value="1"/>
</dbReference>
<evidence type="ECO:0000256" key="3">
    <source>
        <dbReference type="ARBA" id="ARBA00012737"/>
    </source>
</evidence>
<feature type="non-terminal residue" evidence="11">
    <location>
        <position position="448"/>
    </location>
</feature>
<dbReference type="InterPro" id="IPR033738">
    <property type="entry name" value="AsnB_N"/>
</dbReference>
<dbReference type="InterPro" id="IPR029055">
    <property type="entry name" value="Ntn_hydrolases_N"/>
</dbReference>
<dbReference type="SUPFAM" id="SSF52402">
    <property type="entry name" value="Adenine nucleotide alpha hydrolases-like"/>
    <property type="match status" value="1"/>
</dbReference>
<dbReference type="PIRSF" id="PIRSF001589">
    <property type="entry name" value="Asn_synthetase_glu-h"/>
    <property type="match status" value="1"/>
</dbReference>
<organism evidence="11 12">
    <name type="scientific">Eiseniibacteriota bacterium</name>
    <dbReference type="NCBI Taxonomy" id="2212470"/>
    <lineage>
        <taxon>Bacteria</taxon>
        <taxon>Candidatus Eiseniibacteriota</taxon>
    </lineage>
</organism>
<dbReference type="Proteomes" id="UP000580839">
    <property type="component" value="Unassembled WGS sequence"/>
</dbReference>
<dbReference type="PANTHER" id="PTHR43284">
    <property type="entry name" value="ASPARAGINE SYNTHETASE (GLUTAMINE-HYDROLYZING)"/>
    <property type="match status" value="1"/>
</dbReference>
<comment type="similarity">
    <text evidence="2">Belongs to the asparagine synthetase family.</text>
</comment>
<evidence type="ECO:0000256" key="8">
    <source>
        <dbReference type="PIRSR" id="PIRSR001589-1"/>
    </source>
</evidence>
<evidence type="ECO:0000256" key="1">
    <source>
        <dbReference type="ARBA" id="ARBA00005187"/>
    </source>
</evidence>
<name>A0A849SCU1_UNCEI</name>
<dbReference type="InterPro" id="IPR014729">
    <property type="entry name" value="Rossmann-like_a/b/a_fold"/>
</dbReference>
<comment type="catalytic activity">
    <reaction evidence="7">
        <text>L-aspartate + L-glutamine + ATP + H2O = L-asparagine + L-glutamate + AMP + diphosphate + H(+)</text>
        <dbReference type="Rhea" id="RHEA:12228"/>
        <dbReference type="ChEBI" id="CHEBI:15377"/>
        <dbReference type="ChEBI" id="CHEBI:15378"/>
        <dbReference type="ChEBI" id="CHEBI:29985"/>
        <dbReference type="ChEBI" id="CHEBI:29991"/>
        <dbReference type="ChEBI" id="CHEBI:30616"/>
        <dbReference type="ChEBI" id="CHEBI:33019"/>
        <dbReference type="ChEBI" id="CHEBI:58048"/>
        <dbReference type="ChEBI" id="CHEBI:58359"/>
        <dbReference type="ChEBI" id="CHEBI:456215"/>
        <dbReference type="EC" id="6.3.5.4"/>
    </reaction>
</comment>
<dbReference type="GO" id="GO:0004066">
    <property type="term" value="F:asparagine synthase (glutamine-hydrolyzing) activity"/>
    <property type="evidence" value="ECO:0007669"/>
    <property type="project" value="UniProtKB-EC"/>
</dbReference>
<evidence type="ECO:0000256" key="7">
    <source>
        <dbReference type="ARBA" id="ARBA00048741"/>
    </source>
</evidence>
<feature type="active site" description="For GATase activity" evidence="8">
    <location>
        <position position="2"/>
    </location>
</feature>
<dbReference type="AlphaFoldDB" id="A0A849SCU1"/>
<dbReference type="PANTHER" id="PTHR43284:SF1">
    <property type="entry name" value="ASPARAGINE SYNTHETASE"/>
    <property type="match status" value="1"/>
</dbReference>
<protein>
    <recommendedName>
        <fullName evidence="3">asparagine synthase (glutamine-hydrolyzing)</fullName>
        <ecNumber evidence="3">6.3.5.4</ecNumber>
    </recommendedName>
</protein>
<gene>
    <name evidence="11" type="primary">asnB</name>
    <name evidence="11" type="ORF">HOP12_05075</name>
</gene>
<evidence type="ECO:0000259" key="10">
    <source>
        <dbReference type="PROSITE" id="PS51278"/>
    </source>
</evidence>
<dbReference type="GO" id="GO:0006529">
    <property type="term" value="P:asparagine biosynthetic process"/>
    <property type="evidence" value="ECO:0007669"/>
    <property type="project" value="UniProtKB-KW"/>
</dbReference>
<feature type="domain" description="Glutamine amidotransferase type-2" evidence="10">
    <location>
        <begin position="2"/>
        <end position="218"/>
    </location>
</feature>
<feature type="binding site" evidence="9">
    <location>
        <begin position="374"/>
        <end position="375"/>
    </location>
    <ligand>
        <name>ATP</name>
        <dbReference type="ChEBI" id="CHEBI:30616"/>
    </ligand>
</feature>
<evidence type="ECO:0000256" key="2">
    <source>
        <dbReference type="ARBA" id="ARBA00005752"/>
    </source>
</evidence>
<evidence type="ECO:0000256" key="5">
    <source>
        <dbReference type="ARBA" id="ARBA00022840"/>
    </source>
</evidence>
<evidence type="ECO:0000256" key="4">
    <source>
        <dbReference type="ARBA" id="ARBA00022741"/>
    </source>
</evidence>
<proteinExistence type="inferred from homology"/>
<comment type="caution">
    <text evidence="11">The sequence shown here is derived from an EMBL/GenBank/DDBJ whole genome shotgun (WGS) entry which is preliminary data.</text>
</comment>
<evidence type="ECO:0000313" key="12">
    <source>
        <dbReference type="Proteomes" id="UP000580839"/>
    </source>
</evidence>
<feature type="binding site" evidence="9">
    <location>
        <position position="274"/>
    </location>
    <ligand>
        <name>ATP</name>
        <dbReference type="ChEBI" id="CHEBI:30616"/>
    </ligand>
</feature>
<dbReference type="EC" id="6.3.5.4" evidence="3"/>
<dbReference type="GO" id="GO:0005524">
    <property type="term" value="F:ATP binding"/>
    <property type="evidence" value="ECO:0007669"/>
    <property type="project" value="UniProtKB-KW"/>
</dbReference>
<keyword evidence="8" id="KW-0028">Amino-acid biosynthesis</keyword>
<dbReference type="NCBIfam" id="TIGR01536">
    <property type="entry name" value="asn_synth_AEB"/>
    <property type="match status" value="1"/>
</dbReference>
<keyword evidence="8" id="KW-0061">Asparagine biosynthesis</keyword>
<keyword evidence="6 8" id="KW-0315">Glutamine amidotransferase</keyword>
<keyword evidence="5 9" id="KW-0067">ATP-binding</keyword>
<dbReference type="Pfam" id="PF00733">
    <property type="entry name" value="Asn_synthase"/>
    <property type="match status" value="1"/>
</dbReference>
<keyword evidence="11" id="KW-0436">Ligase</keyword>
<evidence type="ECO:0000256" key="9">
    <source>
        <dbReference type="PIRSR" id="PIRSR001589-2"/>
    </source>
</evidence>
<dbReference type="GO" id="GO:0005829">
    <property type="term" value="C:cytosol"/>
    <property type="evidence" value="ECO:0007669"/>
    <property type="project" value="TreeGrafter"/>
</dbReference>
<dbReference type="InterPro" id="IPR006426">
    <property type="entry name" value="Asn_synth_AEB"/>
</dbReference>
<dbReference type="InterPro" id="IPR051786">
    <property type="entry name" value="ASN_synthetase/amidase"/>
</dbReference>
<keyword evidence="4 9" id="KW-0547">Nucleotide-binding</keyword>
<comment type="pathway">
    <text evidence="1">Amino-acid biosynthesis; L-asparagine biosynthesis; L-asparagine from L-aspartate (L-Gln route): step 1/1.</text>
</comment>
<evidence type="ECO:0000313" key="11">
    <source>
        <dbReference type="EMBL" id="NOT33528.1"/>
    </source>
</evidence>
<dbReference type="CDD" id="cd01991">
    <property type="entry name" value="Asn_synthase_B_C"/>
    <property type="match status" value="1"/>
</dbReference>
<dbReference type="CDD" id="cd00712">
    <property type="entry name" value="AsnB"/>
    <property type="match status" value="1"/>
</dbReference>